<organism evidence="1 2">
    <name type="scientific">Botrytis galanthina</name>
    <dbReference type="NCBI Taxonomy" id="278940"/>
    <lineage>
        <taxon>Eukaryota</taxon>
        <taxon>Fungi</taxon>
        <taxon>Dikarya</taxon>
        <taxon>Ascomycota</taxon>
        <taxon>Pezizomycotina</taxon>
        <taxon>Leotiomycetes</taxon>
        <taxon>Helotiales</taxon>
        <taxon>Sclerotiniaceae</taxon>
        <taxon>Botrytis</taxon>
    </lineage>
</organism>
<dbReference type="InterPro" id="IPR036770">
    <property type="entry name" value="Ankyrin_rpt-contain_sf"/>
</dbReference>
<name>A0A4S8QP14_9HELO</name>
<reference evidence="1 2" key="1">
    <citation type="submission" date="2017-12" db="EMBL/GenBank/DDBJ databases">
        <title>Comparative genomics of Botrytis spp.</title>
        <authorList>
            <person name="Valero-Jimenez C.A."/>
            <person name="Tapia P."/>
            <person name="Veloso J."/>
            <person name="Silva-Moreno E."/>
            <person name="Staats M."/>
            <person name="Valdes J.H."/>
            <person name="Van Kan J.A.L."/>
        </authorList>
    </citation>
    <scope>NUCLEOTIDE SEQUENCE [LARGE SCALE GENOMIC DNA]</scope>
    <source>
        <strain evidence="1 2">MUCL435</strain>
    </source>
</reference>
<evidence type="ECO:0000313" key="1">
    <source>
        <dbReference type="EMBL" id="THV44895.1"/>
    </source>
</evidence>
<proteinExistence type="predicted"/>
<evidence type="ECO:0000313" key="2">
    <source>
        <dbReference type="Proteomes" id="UP000308671"/>
    </source>
</evidence>
<protein>
    <submittedName>
        <fullName evidence="1">Uncharacterized protein</fullName>
    </submittedName>
</protein>
<dbReference type="Gene3D" id="1.25.40.20">
    <property type="entry name" value="Ankyrin repeat-containing domain"/>
    <property type="match status" value="1"/>
</dbReference>
<dbReference type="PANTHER" id="PTHR10039:SF14">
    <property type="entry name" value="NACHT DOMAIN-CONTAINING PROTEIN"/>
    <property type="match status" value="1"/>
</dbReference>
<dbReference type="AlphaFoldDB" id="A0A4S8QP14"/>
<dbReference type="PANTHER" id="PTHR10039">
    <property type="entry name" value="AMELOGENIN"/>
    <property type="match status" value="1"/>
</dbReference>
<dbReference type="EMBL" id="PQXL01000559">
    <property type="protein sequence ID" value="THV44895.1"/>
    <property type="molecule type" value="Genomic_DNA"/>
</dbReference>
<dbReference type="SUPFAM" id="SSF48403">
    <property type="entry name" value="Ankyrin repeat"/>
    <property type="match status" value="1"/>
</dbReference>
<dbReference type="OrthoDB" id="3552466at2759"/>
<sequence>MDIGGGKDFLQRLNNLAIFRPQYVKTLMTSRPIQQLQLRLKDASIVHISLEDDRFKSIGVDTDLQVFILNAVSFSSRVLLNEIADLLAIAYPSYTLSSAKTIVKSACGPLLEIMNDETVQVIHHSFTEFLLDSNRAQHNPSGSFPQFPVLDQNYAHKCLSGTLTNAVDISNDVSRVKFPRCNRGHDECCCDWSIATLYSIGFRKAKIDHPFLDYAIRNWTYHGHHYDIEDKSVFDAVSAFSNPESIDFRRWLTLEWGIRFITEDSEVPSLAHVAAFSGMSSYLKLLLSKTEDINSKDTGGRTLLHWADQRLIVQIGC</sequence>
<comment type="caution">
    <text evidence="1">The sequence shown here is derived from an EMBL/GenBank/DDBJ whole genome shotgun (WGS) entry which is preliminary data.</text>
</comment>
<keyword evidence="2" id="KW-1185">Reference proteome</keyword>
<accession>A0A4S8QP14</accession>
<dbReference type="Proteomes" id="UP000308671">
    <property type="component" value="Unassembled WGS sequence"/>
</dbReference>
<gene>
    <name evidence="1" type="ORF">BGAL_0560g00040</name>
</gene>